<feature type="domain" description="Cyclic nucleotide-binding" evidence="7">
    <location>
        <begin position="156"/>
        <end position="259"/>
    </location>
</feature>
<evidence type="ECO:0000313" key="11">
    <source>
        <dbReference type="Proteomes" id="UP000184231"/>
    </source>
</evidence>
<feature type="domain" description="Response regulatory" evidence="8">
    <location>
        <begin position="3"/>
        <end position="119"/>
    </location>
</feature>
<dbReference type="InterPro" id="IPR018490">
    <property type="entry name" value="cNMP-bd_dom_sf"/>
</dbReference>
<dbReference type="InterPro" id="IPR014710">
    <property type="entry name" value="RmlC-like_jellyroll"/>
</dbReference>
<dbReference type="GO" id="GO:0000976">
    <property type="term" value="F:transcription cis-regulatory region binding"/>
    <property type="evidence" value="ECO:0007669"/>
    <property type="project" value="TreeGrafter"/>
</dbReference>
<keyword evidence="5" id="KW-0804">Transcription</keyword>
<feature type="modified residue" description="4-aspartylphosphate" evidence="6">
    <location>
        <position position="52"/>
    </location>
</feature>
<dbReference type="PANTHER" id="PTHR48111">
    <property type="entry name" value="REGULATOR OF RPOS"/>
    <property type="match status" value="1"/>
</dbReference>
<dbReference type="Pfam" id="PF00027">
    <property type="entry name" value="cNMP_binding"/>
    <property type="match status" value="1"/>
</dbReference>
<feature type="domain" description="HTH crp-type" evidence="9">
    <location>
        <begin position="273"/>
        <end position="342"/>
    </location>
</feature>
<evidence type="ECO:0000256" key="6">
    <source>
        <dbReference type="PROSITE-ProRule" id="PRU00169"/>
    </source>
</evidence>
<dbReference type="STRING" id="558155.SAMN04487911_10616"/>
<dbReference type="OrthoDB" id="9127033at2"/>
<dbReference type="RefSeq" id="WP_072763613.1">
    <property type="nucleotide sequence ID" value="NZ_FQYX01000006.1"/>
</dbReference>
<proteinExistence type="predicted"/>
<keyword evidence="10" id="KW-0808">Transferase</keyword>
<evidence type="ECO:0000313" key="10">
    <source>
        <dbReference type="EMBL" id="SHI80264.1"/>
    </source>
</evidence>
<dbReference type="PROSITE" id="PS50110">
    <property type="entry name" value="RESPONSE_REGULATORY"/>
    <property type="match status" value="1"/>
</dbReference>
<organism evidence="10 11">
    <name type="scientific">Arenibacter nanhaiticus</name>
    <dbReference type="NCBI Taxonomy" id="558155"/>
    <lineage>
        <taxon>Bacteria</taxon>
        <taxon>Pseudomonadati</taxon>
        <taxon>Bacteroidota</taxon>
        <taxon>Flavobacteriia</taxon>
        <taxon>Flavobacteriales</taxon>
        <taxon>Flavobacteriaceae</taxon>
        <taxon>Arenibacter</taxon>
    </lineage>
</organism>
<dbReference type="EMBL" id="FQYX01000006">
    <property type="protein sequence ID" value="SHI80264.1"/>
    <property type="molecule type" value="Genomic_DNA"/>
</dbReference>
<dbReference type="SMART" id="SM00448">
    <property type="entry name" value="REC"/>
    <property type="match status" value="1"/>
</dbReference>
<dbReference type="Gene3D" id="2.60.120.10">
    <property type="entry name" value="Jelly Rolls"/>
    <property type="match status" value="1"/>
</dbReference>
<protein>
    <submittedName>
        <fullName evidence="10">cAMP-binding domain of CRP or a regulatory subunit of cAMP-dependent protein kinases</fullName>
    </submittedName>
</protein>
<dbReference type="SUPFAM" id="SSF52172">
    <property type="entry name" value="CheY-like"/>
    <property type="match status" value="1"/>
</dbReference>
<dbReference type="InterPro" id="IPR000595">
    <property type="entry name" value="cNMP-bd_dom"/>
</dbReference>
<dbReference type="InterPro" id="IPR011006">
    <property type="entry name" value="CheY-like_superfamily"/>
</dbReference>
<dbReference type="PANTHER" id="PTHR48111:SF4">
    <property type="entry name" value="DNA-BINDING DUAL TRANSCRIPTIONAL REGULATOR OMPR"/>
    <property type="match status" value="1"/>
</dbReference>
<dbReference type="SMART" id="SM00419">
    <property type="entry name" value="HTH_CRP"/>
    <property type="match status" value="1"/>
</dbReference>
<dbReference type="GO" id="GO:0016301">
    <property type="term" value="F:kinase activity"/>
    <property type="evidence" value="ECO:0007669"/>
    <property type="project" value="UniProtKB-KW"/>
</dbReference>
<dbReference type="Pfam" id="PF13545">
    <property type="entry name" value="HTH_Crp_2"/>
    <property type="match status" value="1"/>
</dbReference>
<dbReference type="GO" id="GO:0000156">
    <property type="term" value="F:phosphorelay response regulator activity"/>
    <property type="evidence" value="ECO:0007669"/>
    <property type="project" value="TreeGrafter"/>
</dbReference>
<reference evidence="10 11" key="1">
    <citation type="submission" date="2016-11" db="EMBL/GenBank/DDBJ databases">
        <authorList>
            <person name="Jaros S."/>
            <person name="Januszkiewicz K."/>
            <person name="Wedrychowicz H."/>
        </authorList>
    </citation>
    <scope>NUCLEOTIDE SEQUENCE [LARGE SCALE GENOMIC DNA]</scope>
    <source>
        <strain evidence="10 11">CGMCC 1.8863</strain>
    </source>
</reference>
<dbReference type="AlphaFoldDB" id="A0A1M6E3Z7"/>
<evidence type="ECO:0000256" key="2">
    <source>
        <dbReference type="ARBA" id="ARBA00023012"/>
    </source>
</evidence>
<dbReference type="SUPFAM" id="SSF46785">
    <property type="entry name" value="Winged helix' DNA-binding domain"/>
    <property type="match status" value="1"/>
</dbReference>
<evidence type="ECO:0000259" key="8">
    <source>
        <dbReference type="PROSITE" id="PS50110"/>
    </source>
</evidence>
<gene>
    <name evidence="10" type="ORF">SAMN04487911_10616</name>
</gene>
<dbReference type="InterPro" id="IPR012318">
    <property type="entry name" value="HTH_CRP"/>
</dbReference>
<dbReference type="GO" id="GO:0005829">
    <property type="term" value="C:cytosol"/>
    <property type="evidence" value="ECO:0007669"/>
    <property type="project" value="TreeGrafter"/>
</dbReference>
<dbReference type="PROSITE" id="PS51063">
    <property type="entry name" value="HTH_CRP_2"/>
    <property type="match status" value="1"/>
</dbReference>
<dbReference type="SUPFAM" id="SSF51206">
    <property type="entry name" value="cAMP-binding domain-like"/>
    <property type="match status" value="1"/>
</dbReference>
<keyword evidence="11" id="KW-1185">Reference proteome</keyword>
<accession>A0A1M6E3Z7</accession>
<dbReference type="Pfam" id="PF00072">
    <property type="entry name" value="Response_reg"/>
    <property type="match status" value="1"/>
</dbReference>
<sequence>MSKILIIEDDPLLRENTAELLGLSGYEVLTAENGQKGVKTAKELLPDLIICDIMMPVLDGYGVLKALSKEETTRLIPFVFMSAKTENKDVRKGMALGADDYLTKPFEEADLLGAIESRLAKIAILKERNALSLTVGDVFQIATIDDLKCHIKNKGKSYDFKIGEYVYKEGDHVNMVFIIIRGVVKTHRLDEQGKELITGVYKEGDFFGFGSFGNTPFYAESAAPLEHTTLVGLRNEEFRNILQQNSLLSYELMKLLAVNLSETKTQLLEMAYGSVRKKTARTILKFAEKLETDAEGCIHILRTDLASVAGMATETLIRTLSSFKKEGLIEIKDRNIKVIDIEKLKKIQ</sequence>
<evidence type="ECO:0000259" key="7">
    <source>
        <dbReference type="PROSITE" id="PS50042"/>
    </source>
</evidence>
<dbReference type="Gene3D" id="1.10.10.10">
    <property type="entry name" value="Winged helix-like DNA-binding domain superfamily/Winged helix DNA-binding domain"/>
    <property type="match status" value="1"/>
</dbReference>
<keyword evidence="1 6" id="KW-0597">Phosphoprotein</keyword>
<keyword evidence="4" id="KW-0238">DNA-binding</keyword>
<keyword evidence="10" id="KW-0418">Kinase</keyword>
<dbReference type="GO" id="GO:0006355">
    <property type="term" value="P:regulation of DNA-templated transcription"/>
    <property type="evidence" value="ECO:0007669"/>
    <property type="project" value="InterPro"/>
</dbReference>
<dbReference type="SMART" id="SM00100">
    <property type="entry name" value="cNMP"/>
    <property type="match status" value="1"/>
</dbReference>
<name>A0A1M6E3Z7_9FLAO</name>
<dbReference type="GO" id="GO:0032993">
    <property type="term" value="C:protein-DNA complex"/>
    <property type="evidence" value="ECO:0007669"/>
    <property type="project" value="TreeGrafter"/>
</dbReference>
<dbReference type="InterPro" id="IPR036388">
    <property type="entry name" value="WH-like_DNA-bd_sf"/>
</dbReference>
<evidence type="ECO:0000259" key="9">
    <source>
        <dbReference type="PROSITE" id="PS51063"/>
    </source>
</evidence>
<dbReference type="Proteomes" id="UP000184231">
    <property type="component" value="Unassembled WGS sequence"/>
</dbReference>
<dbReference type="PROSITE" id="PS50042">
    <property type="entry name" value="CNMP_BINDING_3"/>
    <property type="match status" value="1"/>
</dbReference>
<dbReference type="CDD" id="cd00038">
    <property type="entry name" value="CAP_ED"/>
    <property type="match status" value="1"/>
</dbReference>
<evidence type="ECO:0000256" key="4">
    <source>
        <dbReference type="ARBA" id="ARBA00023125"/>
    </source>
</evidence>
<dbReference type="InterPro" id="IPR001789">
    <property type="entry name" value="Sig_transdc_resp-reg_receiver"/>
</dbReference>
<dbReference type="InterPro" id="IPR039420">
    <property type="entry name" value="WalR-like"/>
</dbReference>
<evidence type="ECO:0000256" key="3">
    <source>
        <dbReference type="ARBA" id="ARBA00023015"/>
    </source>
</evidence>
<evidence type="ECO:0000256" key="5">
    <source>
        <dbReference type="ARBA" id="ARBA00023163"/>
    </source>
</evidence>
<dbReference type="InterPro" id="IPR036390">
    <property type="entry name" value="WH_DNA-bd_sf"/>
</dbReference>
<evidence type="ECO:0000256" key="1">
    <source>
        <dbReference type="ARBA" id="ARBA00022553"/>
    </source>
</evidence>
<dbReference type="Gene3D" id="3.40.50.2300">
    <property type="match status" value="1"/>
</dbReference>
<keyword evidence="2" id="KW-0902">Two-component regulatory system</keyword>
<keyword evidence="3" id="KW-0805">Transcription regulation</keyword>
<dbReference type="CDD" id="cd17574">
    <property type="entry name" value="REC_OmpR"/>
    <property type="match status" value="1"/>
</dbReference>